<reference evidence="12 13" key="1">
    <citation type="submission" date="2019-01" db="EMBL/GenBank/DDBJ databases">
        <title>A draft genome assembly of the solar-powered sea slug Elysia chlorotica.</title>
        <authorList>
            <person name="Cai H."/>
            <person name="Li Q."/>
            <person name="Fang X."/>
            <person name="Li J."/>
            <person name="Curtis N.E."/>
            <person name="Altenburger A."/>
            <person name="Shibata T."/>
            <person name="Feng M."/>
            <person name="Maeda T."/>
            <person name="Schwartz J.A."/>
            <person name="Shigenobu S."/>
            <person name="Lundholm N."/>
            <person name="Nishiyama T."/>
            <person name="Yang H."/>
            <person name="Hasebe M."/>
            <person name="Li S."/>
            <person name="Pierce S.K."/>
            <person name="Wang J."/>
        </authorList>
    </citation>
    <scope>NUCLEOTIDE SEQUENCE [LARGE SCALE GENOMIC DNA]</scope>
    <source>
        <strain evidence="12">EC2010</strain>
        <tissue evidence="12">Whole organism of an adult</tissue>
    </source>
</reference>
<evidence type="ECO:0000313" key="13">
    <source>
        <dbReference type="Proteomes" id="UP000271974"/>
    </source>
</evidence>
<gene>
    <name evidence="12" type="ORF">EGW08_002692</name>
</gene>
<keyword evidence="2" id="KW-1003">Cell membrane</keyword>
<dbReference type="EMBL" id="RQTK01000052">
    <property type="protein sequence ID" value="RUS89574.1"/>
    <property type="molecule type" value="Genomic_DNA"/>
</dbReference>
<dbReference type="AlphaFoldDB" id="A0A3S1BR66"/>
<evidence type="ECO:0000256" key="1">
    <source>
        <dbReference type="ARBA" id="ARBA00004651"/>
    </source>
</evidence>
<keyword evidence="4 10" id="KW-1133">Transmembrane helix</keyword>
<feature type="transmembrane region" description="Helical" evidence="10">
    <location>
        <begin position="20"/>
        <end position="45"/>
    </location>
</feature>
<dbReference type="CDD" id="cd14981">
    <property type="entry name" value="7tmA_Prostanoid_R"/>
    <property type="match status" value="1"/>
</dbReference>
<evidence type="ECO:0000256" key="9">
    <source>
        <dbReference type="ARBA" id="ARBA00023224"/>
    </source>
</evidence>
<keyword evidence="9" id="KW-0807">Transducer</keyword>
<dbReference type="Proteomes" id="UP000271974">
    <property type="component" value="Unassembled WGS sequence"/>
</dbReference>
<evidence type="ECO:0000256" key="4">
    <source>
        <dbReference type="ARBA" id="ARBA00022989"/>
    </source>
</evidence>
<evidence type="ECO:0000259" key="11">
    <source>
        <dbReference type="PROSITE" id="PS50262"/>
    </source>
</evidence>
<feature type="transmembrane region" description="Helical" evidence="10">
    <location>
        <begin position="224"/>
        <end position="250"/>
    </location>
</feature>
<dbReference type="PRINTS" id="PR00237">
    <property type="entry name" value="GPCRRHODOPSN"/>
</dbReference>
<evidence type="ECO:0000256" key="3">
    <source>
        <dbReference type="ARBA" id="ARBA00022692"/>
    </source>
</evidence>
<dbReference type="GO" id="GO:0005886">
    <property type="term" value="C:plasma membrane"/>
    <property type="evidence" value="ECO:0007669"/>
    <property type="project" value="UniProtKB-SubCell"/>
</dbReference>
<name>A0A3S1BR66_ELYCH</name>
<evidence type="ECO:0000256" key="2">
    <source>
        <dbReference type="ARBA" id="ARBA00022475"/>
    </source>
</evidence>
<evidence type="ECO:0000256" key="6">
    <source>
        <dbReference type="ARBA" id="ARBA00023136"/>
    </source>
</evidence>
<dbReference type="GO" id="GO:0004930">
    <property type="term" value="F:G protein-coupled receptor activity"/>
    <property type="evidence" value="ECO:0007669"/>
    <property type="project" value="UniProtKB-KW"/>
</dbReference>
<evidence type="ECO:0000256" key="5">
    <source>
        <dbReference type="ARBA" id="ARBA00023040"/>
    </source>
</evidence>
<feature type="domain" description="G-protein coupled receptors family 1 profile" evidence="11">
    <location>
        <begin position="2"/>
        <end position="281"/>
    </location>
</feature>
<proteinExistence type="predicted"/>
<keyword evidence="7" id="KW-0675">Receptor</keyword>
<sequence length="314" mass="35549">MGNILALLVIRRTRVESQRLMFHSLVGALVWNDLLGIVLTTPVTVAAYINNKQMPGGEHLCRFNGLVMVCFGLSTPLIVGFMAVERFLFVKHTFFYTKHCAPGAARSIVFVLWGFALFFGLLPLMGFGHYVLQYPKTWCFLNFSTDEAIHAAYGYLYSSVILGLVLTMVACNLVVVLTLARVRQFRRKHSTGSLNSVLAADGVLDDTAKQQAMARRRTQKDIELQMIVVVCAITLVFAICWVPLMIHILISLLRGGKSDPLFGLVIIRLASLNQTLNPWLYVILRRTLIIRIKKTCCRWRKLLRKKTRPKQRHA</sequence>
<keyword evidence="3 10" id="KW-0812">Transmembrane</keyword>
<feature type="transmembrane region" description="Helical" evidence="10">
    <location>
        <begin position="152"/>
        <end position="180"/>
    </location>
</feature>
<evidence type="ECO:0000256" key="8">
    <source>
        <dbReference type="ARBA" id="ARBA00023180"/>
    </source>
</evidence>
<dbReference type="STRING" id="188477.A0A3S1BR66"/>
<dbReference type="Pfam" id="PF00001">
    <property type="entry name" value="7tm_1"/>
    <property type="match status" value="1"/>
</dbReference>
<evidence type="ECO:0000313" key="12">
    <source>
        <dbReference type="EMBL" id="RUS89574.1"/>
    </source>
</evidence>
<evidence type="ECO:0000256" key="7">
    <source>
        <dbReference type="ARBA" id="ARBA00023170"/>
    </source>
</evidence>
<feature type="transmembrane region" description="Helical" evidence="10">
    <location>
        <begin position="65"/>
        <end position="89"/>
    </location>
</feature>
<dbReference type="PROSITE" id="PS50262">
    <property type="entry name" value="G_PROTEIN_RECEP_F1_2"/>
    <property type="match status" value="1"/>
</dbReference>
<accession>A0A3S1BR66</accession>
<keyword evidence="13" id="KW-1185">Reference proteome</keyword>
<dbReference type="GO" id="GO:0007189">
    <property type="term" value="P:adenylate cyclase-activating G protein-coupled receptor signaling pathway"/>
    <property type="evidence" value="ECO:0007669"/>
    <property type="project" value="TreeGrafter"/>
</dbReference>
<keyword evidence="5" id="KW-0297">G-protein coupled receptor</keyword>
<protein>
    <recommendedName>
        <fullName evidence="11">G-protein coupled receptors family 1 profile domain-containing protein</fullName>
    </recommendedName>
</protein>
<dbReference type="InterPro" id="IPR008365">
    <property type="entry name" value="Prostanoid_rcpt"/>
</dbReference>
<dbReference type="PRINTS" id="PR01788">
    <property type="entry name" value="PROSTANOIDR"/>
</dbReference>
<feature type="transmembrane region" description="Helical" evidence="10">
    <location>
        <begin position="262"/>
        <end position="284"/>
    </location>
</feature>
<dbReference type="SUPFAM" id="SSF81321">
    <property type="entry name" value="Family A G protein-coupled receptor-like"/>
    <property type="match status" value="1"/>
</dbReference>
<dbReference type="Gene3D" id="1.20.1070.10">
    <property type="entry name" value="Rhodopsin 7-helix transmembrane proteins"/>
    <property type="match status" value="1"/>
</dbReference>
<comment type="subcellular location">
    <subcellularLocation>
        <location evidence="1">Cell membrane</location>
        <topology evidence="1">Multi-pass membrane protein</topology>
    </subcellularLocation>
</comment>
<feature type="transmembrane region" description="Helical" evidence="10">
    <location>
        <begin position="110"/>
        <end position="132"/>
    </location>
</feature>
<dbReference type="GO" id="GO:0007204">
    <property type="term" value="P:positive regulation of cytosolic calcium ion concentration"/>
    <property type="evidence" value="ECO:0007669"/>
    <property type="project" value="TreeGrafter"/>
</dbReference>
<evidence type="ECO:0000256" key="10">
    <source>
        <dbReference type="SAM" id="Phobius"/>
    </source>
</evidence>
<dbReference type="PANTHER" id="PTHR11866">
    <property type="entry name" value="G-PROTEIN COUPLED RECEPTOR FAMILY 1 MEMBER"/>
    <property type="match status" value="1"/>
</dbReference>
<keyword evidence="8" id="KW-0325">Glycoprotein</keyword>
<keyword evidence="6 10" id="KW-0472">Membrane</keyword>
<dbReference type="InterPro" id="IPR017452">
    <property type="entry name" value="GPCR_Rhodpsn_7TM"/>
</dbReference>
<organism evidence="12 13">
    <name type="scientific">Elysia chlorotica</name>
    <name type="common">Eastern emerald elysia</name>
    <name type="synonym">Sea slug</name>
    <dbReference type="NCBI Taxonomy" id="188477"/>
    <lineage>
        <taxon>Eukaryota</taxon>
        <taxon>Metazoa</taxon>
        <taxon>Spiralia</taxon>
        <taxon>Lophotrochozoa</taxon>
        <taxon>Mollusca</taxon>
        <taxon>Gastropoda</taxon>
        <taxon>Heterobranchia</taxon>
        <taxon>Euthyneura</taxon>
        <taxon>Panpulmonata</taxon>
        <taxon>Sacoglossa</taxon>
        <taxon>Placobranchoidea</taxon>
        <taxon>Plakobranchidae</taxon>
        <taxon>Elysia</taxon>
    </lineage>
</organism>
<dbReference type="InterPro" id="IPR000276">
    <property type="entry name" value="GPCR_Rhodpsn"/>
</dbReference>
<dbReference type="OrthoDB" id="5959154at2759"/>
<dbReference type="PANTHER" id="PTHR11866:SF16">
    <property type="entry name" value="PROSTAGLANDIN E2 RECEPTOR EP4 SUBTYPE-LIKE PROTEIN"/>
    <property type="match status" value="1"/>
</dbReference>
<comment type="caution">
    <text evidence="12">The sequence shown here is derived from an EMBL/GenBank/DDBJ whole genome shotgun (WGS) entry which is preliminary data.</text>
</comment>